<evidence type="ECO:0000256" key="8">
    <source>
        <dbReference type="SAM" id="MobiDB-lite"/>
    </source>
</evidence>
<dbReference type="InterPro" id="IPR046829">
    <property type="entry name" value="Calmod_bind_C"/>
</dbReference>
<evidence type="ECO:0000256" key="7">
    <source>
        <dbReference type="ARBA" id="ARBA00023242"/>
    </source>
</evidence>
<dbReference type="InterPro" id="IPR046831">
    <property type="entry name" value="Calmodulin_bind_N"/>
</dbReference>
<accession>A0AAN8V0N8</accession>
<evidence type="ECO:0000256" key="1">
    <source>
        <dbReference type="ARBA" id="ARBA00004123"/>
    </source>
</evidence>
<keyword evidence="3" id="KW-0805">Transcription regulation</keyword>
<feature type="region of interest" description="Disordered" evidence="8">
    <location>
        <begin position="1"/>
        <end position="23"/>
    </location>
</feature>
<evidence type="ECO:0000259" key="9">
    <source>
        <dbReference type="Pfam" id="PF07887"/>
    </source>
</evidence>
<feature type="domain" description="Calmodulin binding protein central" evidence="10">
    <location>
        <begin position="246"/>
        <end position="312"/>
    </location>
</feature>
<comment type="similarity">
    <text evidence="2">Belongs to the plant ACBP60 protein family.</text>
</comment>
<name>A0AAN8V0N8_9MAGN</name>
<dbReference type="GO" id="GO:0080142">
    <property type="term" value="P:regulation of salicylic acid biosynthetic process"/>
    <property type="evidence" value="ECO:0007669"/>
    <property type="project" value="TreeGrafter"/>
</dbReference>
<keyword evidence="13" id="KW-1185">Reference proteome</keyword>
<dbReference type="AlphaFoldDB" id="A0AAN8V0N8"/>
<evidence type="ECO:0000256" key="6">
    <source>
        <dbReference type="ARBA" id="ARBA00023163"/>
    </source>
</evidence>
<dbReference type="GO" id="GO:0005634">
    <property type="term" value="C:nucleus"/>
    <property type="evidence" value="ECO:0007669"/>
    <property type="project" value="UniProtKB-SubCell"/>
</dbReference>
<dbReference type="PANTHER" id="PTHR31713">
    <property type="entry name" value="OS02G0177800 PROTEIN"/>
    <property type="match status" value="1"/>
</dbReference>
<evidence type="ECO:0000256" key="5">
    <source>
        <dbReference type="ARBA" id="ARBA00023159"/>
    </source>
</evidence>
<evidence type="ECO:0000256" key="3">
    <source>
        <dbReference type="ARBA" id="ARBA00023015"/>
    </source>
</evidence>
<dbReference type="Pfam" id="PF20452">
    <property type="entry name" value="Calmod_bind_C"/>
    <property type="match status" value="1"/>
</dbReference>
<evidence type="ECO:0000259" key="11">
    <source>
        <dbReference type="Pfam" id="PF20452"/>
    </source>
</evidence>
<evidence type="ECO:0000259" key="10">
    <source>
        <dbReference type="Pfam" id="PF20451"/>
    </source>
</evidence>
<keyword evidence="6" id="KW-0804">Transcription</keyword>
<feature type="domain" description="Calmodulin binding protein-like N-terminal" evidence="9">
    <location>
        <begin position="87"/>
        <end position="234"/>
    </location>
</feature>
<proteinExistence type="inferred from homology"/>
<gene>
    <name evidence="12" type="ORF">RJ641_014884</name>
</gene>
<evidence type="ECO:0000313" key="12">
    <source>
        <dbReference type="EMBL" id="KAK6921206.1"/>
    </source>
</evidence>
<dbReference type="Pfam" id="PF07887">
    <property type="entry name" value="Calmodulin_bind"/>
    <property type="match status" value="1"/>
</dbReference>
<dbReference type="Pfam" id="PF20451">
    <property type="entry name" value="Calmod_bind_M"/>
    <property type="match status" value="1"/>
</dbReference>
<evidence type="ECO:0000313" key="13">
    <source>
        <dbReference type="Proteomes" id="UP001370490"/>
    </source>
</evidence>
<dbReference type="PANTHER" id="PTHR31713:SF42">
    <property type="entry name" value="PROTEIN SAR DEFICIENT 1"/>
    <property type="match status" value="1"/>
</dbReference>
<sequence>MAAKRFLEESNGEPDEPQGKRIRTRPSFMSIIEDVMKENSLQQLCSALEPTLRRVINEEIVRGLQWNPRILSGLPSLRIQALEHSSLQLIFNKKINQHIFTSTKLGEGGNTPFQVLLVDMRSGQMLPTSLPHPIKVEIVVLDGDFPPSDVDNWSSEDFDCNIVKERTGRRPLVTGDLNVTIRDGSALIGDLEFTDNSSWVRSRTFRLGARVVRGSSHDVRIREAITEPFVVKDHRGELYKKHYPPMLDDDVWRLVKIGKEGAFHKKLSSHGINTVQDFLKLYVIDQDKLRLILGLEMSEKTWESLIKHASTCNLGSKLYVFQEHDTTLILNPKCQVVRATINGQEYTMRDLNPMNKTYIQSLAKQAYTNWKSLPEIDETLLNETALLTQGEMVDLRQTMAISYHQQAYLADGCDGSIHGGSMLTSNVHVDCGDWQMTNPGCHLNAIDENGLFFSESSFDGDLNP</sequence>
<dbReference type="Proteomes" id="UP001370490">
    <property type="component" value="Unassembled WGS sequence"/>
</dbReference>
<evidence type="ECO:0000256" key="4">
    <source>
        <dbReference type="ARBA" id="ARBA00023125"/>
    </source>
</evidence>
<dbReference type="GO" id="GO:0043565">
    <property type="term" value="F:sequence-specific DNA binding"/>
    <property type="evidence" value="ECO:0007669"/>
    <property type="project" value="TreeGrafter"/>
</dbReference>
<comment type="caution">
    <text evidence="12">The sequence shown here is derived from an EMBL/GenBank/DDBJ whole genome shotgun (WGS) entry which is preliminary data.</text>
</comment>
<protein>
    <submittedName>
        <fullName evidence="12">Calmodulin binding protein-like, N-terminal domain</fullName>
    </submittedName>
</protein>
<reference evidence="12 13" key="1">
    <citation type="submission" date="2023-12" db="EMBL/GenBank/DDBJ databases">
        <title>A high-quality genome assembly for Dillenia turbinata (Dilleniales).</title>
        <authorList>
            <person name="Chanderbali A."/>
        </authorList>
    </citation>
    <scope>NUCLEOTIDE SEQUENCE [LARGE SCALE GENOMIC DNA]</scope>
    <source>
        <strain evidence="12">LSX21</strain>
        <tissue evidence="12">Leaf</tissue>
    </source>
</reference>
<evidence type="ECO:0000256" key="2">
    <source>
        <dbReference type="ARBA" id="ARBA00007214"/>
    </source>
</evidence>
<dbReference type="GO" id="GO:0003700">
    <property type="term" value="F:DNA-binding transcription factor activity"/>
    <property type="evidence" value="ECO:0007669"/>
    <property type="project" value="TreeGrafter"/>
</dbReference>
<organism evidence="12 13">
    <name type="scientific">Dillenia turbinata</name>
    <dbReference type="NCBI Taxonomy" id="194707"/>
    <lineage>
        <taxon>Eukaryota</taxon>
        <taxon>Viridiplantae</taxon>
        <taxon>Streptophyta</taxon>
        <taxon>Embryophyta</taxon>
        <taxon>Tracheophyta</taxon>
        <taxon>Spermatophyta</taxon>
        <taxon>Magnoliopsida</taxon>
        <taxon>eudicotyledons</taxon>
        <taxon>Gunneridae</taxon>
        <taxon>Pentapetalae</taxon>
        <taxon>Dilleniales</taxon>
        <taxon>Dilleniaceae</taxon>
        <taxon>Dillenia</taxon>
    </lineage>
</organism>
<keyword evidence="5" id="KW-0010">Activator</keyword>
<comment type="subcellular location">
    <subcellularLocation>
        <location evidence="1">Nucleus</location>
    </subcellularLocation>
</comment>
<dbReference type="GO" id="GO:0005516">
    <property type="term" value="F:calmodulin binding"/>
    <property type="evidence" value="ECO:0007669"/>
    <property type="project" value="InterPro"/>
</dbReference>
<keyword evidence="4" id="KW-0238">DNA-binding</keyword>
<feature type="domain" description="Calmodulin binding protein C-terminal" evidence="11">
    <location>
        <begin position="317"/>
        <end position="375"/>
    </location>
</feature>
<dbReference type="InterPro" id="IPR012416">
    <property type="entry name" value="CBP60"/>
</dbReference>
<dbReference type="EMBL" id="JBAMMX010000020">
    <property type="protein sequence ID" value="KAK6921206.1"/>
    <property type="molecule type" value="Genomic_DNA"/>
</dbReference>
<keyword evidence="7" id="KW-0539">Nucleus</keyword>
<dbReference type="InterPro" id="IPR046830">
    <property type="entry name" value="Calmod_bind_M"/>
</dbReference>